<evidence type="ECO:0008006" key="10">
    <source>
        <dbReference type="Google" id="ProtNLM"/>
    </source>
</evidence>
<dbReference type="GO" id="GO:0045296">
    <property type="term" value="F:cadherin binding"/>
    <property type="evidence" value="ECO:0007669"/>
    <property type="project" value="TreeGrafter"/>
</dbReference>
<dbReference type="PANTHER" id="PTHR24027">
    <property type="entry name" value="CADHERIN-23"/>
    <property type="match status" value="1"/>
</dbReference>
<dbReference type="Gene3D" id="2.60.40.60">
    <property type="entry name" value="Cadherins"/>
    <property type="match status" value="7"/>
</dbReference>
<dbReference type="Proteomes" id="UP000238322">
    <property type="component" value="Unassembled WGS sequence"/>
</dbReference>
<feature type="domain" description="Cadherin" evidence="7">
    <location>
        <begin position="1498"/>
        <end position="1597"/>
    </location>
</feature>
<dbReference type="InterPro" id="IPR044016">
    <property type="entry name" value="Big_13"/>
</dbReference>
<dbReference type="GO" id="GO:0000272">
    <property type="term" value="P:polysaccharide catabolic process"/>
    <property type="evidence" value="ECO:0007669"/>
    <property type="project" value="InterPro"/>
</dbReference>
<feature type="domain" description="Cadherin" evidence="7">
    <location>
        <begin position="678"/>
        <end position="787"/>
    </location>
</feature>
<gene>
    <name evidence="8" type="ORF">C5Y83_12120</name>
</gene>
<dbReference type="GO" id="GO:0016477">
    <property type="term" value="P:cell migration"/>
    <property type="evidence" value="ECO:0007669"/>
    <property type="project" value="TreeGrafter"/>
</dbReference>
<keyword evidence="4" id="KW-0472">Membrane</keyword>
<evidence type="ECO:0000313" key="9">
    <source>
        <dbReference type="Proteomes" id="UP000238322"/>
    </source>
</evidence>
<dbReference type="InterPro" id="IPR015919">
    <property type="entry name" value="Cadherin-like_sf"/>
</dbReference>
<dbReference type="InterPro" id="IPR039808">
    <property type="entry name" value="Cadherin"/>
</dbReference>
<proteinExistence type="predicted"/>
<evidence type="ECO:0000259" key="6">
    <source>
        <dbReference type="PROSITE" id="PS50222"/>
    </source>
</evidence>
<dbReference type="EMBL" id="PUHY01000010">
    <property type="protein sequence ID" value="PQO34273.1"/>
    <property type="molecule type" value="Genomic_DNA"/>
</dbReference>
<evidence type="ECO:0000256" key="1">
    <source>
        <dbReference type="ARBA" id="ARBA00004370"/>
    </source>
</evidence>
<dbReference type="SUPFAM" id="SSF47473">
    <property type="entry name" value="EF-hand"/>
    <property type="match status" value="1"/>
</dbReference>
<dbReference type="PROSITE" id="PS50222">
    <property type="entry name" value="EF_HAND_2"/>
    <property type="match status" value="1"/>
</dbReference>
<evidence type="ECO:0000256" key="3">
    <source>
        <dbReference type="ARBA" id="ARBA00022837"/>
    </source>
</evidence>
<dbReference type="Pfam" id="PF00028">
    <property type="entry name" value="Cadherin"/>
    <property type="match status" value="6"/>
</dbReference>
<dbReference type="InterPro" id="IPR024079">
    <property type="entry name" value="MetalloPept_cat_dom_sf"/>
</dbReference>
<dbReference type="SUPFAM" id="SSF49313">
    <property type="entry name" value="Cadherin-like"/>
    <property type="match status" value="7"/>
</dbReference>
<dbReference type="GO" id="GO:0005509">
    <property type="term" value="F:calcium ion binding"/>
    <property type="evidence" value="ECO:0007669"/>
    <property type="project" value="InterPro"/>
</dbReference>
<comment type="caution">
    <text evidence="8">The sequence shown here is derived from an EMBL/GenBank/DDBJ whole genome shotgun (WGS) entry which is preliminary data.</text>
</comment>
<comment type="subcellular location">
    <subcellularLocation>
        <location evidence="1">Membrane</location>
    </subcellularLocation>
</comment>
<dbReference type="Gene3D" id="2.60.40.10">
    <property type="entry name" value="Immunoglobulins"/>
    <property type="match status" value="3"/>
</dbReference>
<feature type="domain" description="Cadherin" evidence="7">
    <location>
        <begin position="1130"/>
        <end position="1255"/>
    </location>
</feature>
<accession>A0A2S8FQ01</accession>
<dbReference type="OrthoDB" id="218711at2"/>
<dbReference type="InterPro" id="IPR011992">
    <property type="entry name" value="EF-hand-dom_pair"/>
</dbReference>
<dbReference type="GO" id="GO:0016342">
    <property type="term" value="C:catenin complex"/>
    <property type="evidence" value="ECO:0007669"/>
    <property type="project" value="TreeGrafter"/>
</dbReference>
<dbReference type="InterPro" id="IPR041498">
    <property type="entry name" value="Big_6"/>
</dbReference>
<feature type="domain" description="EF-hand" evidence="6">
    <location>
        <begin position="2467"/>
        <end position="2491"/>
    </location>
</feature>
<feature type="domain" description="Cadherin" evidence="7">
    <location>
        <begin position="567"/>
        <end position="677"/>
    </location>
</feature>
<dbReference type="GO" id="GO:0008013">
    <property type="term" value="F:beta-catenin binding"/>
    <property type="evidence" value="ECO:0007669"/>
    <property type="project" value="TreeGrafter"/>
</dbReference>
<feature type="domain" description="Cadherin" evidence="7">
    <location>
        <begin position="1265"/>
        <end position="1380"/>
    </location>
</feature>
<evidence type="ECO:0000313" key="8">
    <source>
        <dbReference type="EMBL" id="PQO34273.1"/>
    </source>
</evidence>
<reference evidence="8 9" key="1">
    <citation type="submission" date="2018-02" db="EMBL/GenBank/DDBJ databases">
        <title>Comparative genomes isolates from brazilian mangrove.</title>
        <authorList>
            <person name="Araujo J.E."/>
            <person name="Taketani R.G."/>
            <person name="Silva M.C.P."/>
            <person name="Loureco M.V."/>
            <person name="Andreote F.D."/>
        </authorList>
    </citation>
    <scope>NUCLEOTIDE SEQUENCE [LARGE SCALE GENOMIC DNA]</scope>
    <source>
        <strain evidence="8 9">Hex-1 MGV</strain>
    </source>
</reference>
<dbReference type="PROSITE" id="PS00018">
    <property type="entry name" value="EF_HAND_1"/>
    <property type="match status" value="2"/>
</dbReference>
<dbReference type="InterPro" id="IPR002126">
    <property type="entry name" value="Cadherin-like_dom"/>
</dbReference>
<dbReference type="InterPro" id="IPR036439">
    <property type="entry name" value="Dockerin_dom_sf"/>
</dbReference>
<keyword evidence="3" id="KW-0106">Calcium</keyword>
<dbReference type="GO" id="GO:0008237">
    <property type="term" value="F:metallopeptidase activity"/>
    <property type="evidence" value="ECO:0007669"/>
    <property type="project" value="InterPro"/>
</dbReference>
<dbReference type="SUPFAM" id="SSF55486">
    <property type="entry name" value="Metalloproteases ('zincins'), catalytic domain"/>
    <property type="match status" value="1"/>
</dbReference>
<protein>
    <recommendedName>
        <fullName evidence="10">Cadherin domain protein</fullName>
    </recommendedName>
</protein>
<evidence type="ECO:0000256" key="4">
    <source>
        <dbReference type="ARBA" id="ARBA00023136"/>
    </source>
</evidence>
<evidence type="ECO:0000256" key="5">
    <source>
        <dbReference type="SAM" id="MobiDB-lite"/>
    </source>
</evidence>
<dbReference type="PROSITE" id="PS50268">
    <property type="entry name" value="CADHERIN_2"/>
    <property type="match status" value="8"/>
</dbReference>
<dbReference type="GO" id="GO:0007156">
    <property type="term" value="P:homophilic cell adhesion via plasma membrane adhesion molecules"/>
    <property type="evidence" value="ECO:0007669"/>
    <property type="project" value="InterPro"/>
</dbReference>
<feature type="domain" description="Cadherin" evidence="7">
    <location>
        <begin position="1598"/>
        <end position="1706"/>
    </location>
</feature>
<dbReference type="Gene3D" id="1.10.1330.10">
    <property type="entry name" value="Dockerin domain"/>
    <property type="match status" value="1"/>
</dbReference>
<name>A0A2S8FQ01_9BACT</name>
<organism evidence="8 9">
    <name type="scientific">Blastopirellula marina</name>
    <dbReference type="NCBI Taxonomy" id="124"/>
    <lineage>
        <taxon>Bacteria</taxon>
        <taxon>Pseudomonadati</taxon>
        <taxon>Planctomycetota</taxon>
        <taxon>Planctomycetia</taxon>
        <taxon>Pirellulales</taxon>
        <taxon>Pirellulaceae</taxon>
        <taxon>Blastopirellula</taxon>
    </lineage>
</organism>
<dbReference type="Pfam" id="PF19077">
    <property type="entry name" value="Big_13"/>
    <property type="match status" value="1"/>
</dbReference>
<dbReference type="RefSeq" id="WP_105330003.1">
    <property type="nucleotide sequence ID" value="NZ_PUHY01000010.1"/>
</dbReference>
<dbReference type="SMART" id="SM00112">
    <property type="entry name" value="CA"/>
    <property type="match status" value="8"/>
</dbReference>
<evidence type="ECO:0000256" key="2">
    <source>
        <dbReference type="ARBA" id="ARBA00022737"/>
    </source>
</evidence>
<dbReference type="InterPro" id="IPR018247">
    <property type="entry name" value="EF_Hand_1_Ca_BS"/>
</dbReference>
<dbReference type="CDD" id="cd11304">
    <property type="entry name" value="Cadherin_repeat"/>
    <property type="match status" value="7"/>
</dbReference>
<feature type="domain" description="Cadherin" evidence="7">
    <location>
        <begin position="788"/>
        <end position="906"/>
    </location>
</feature>
<dbReference type="Pfam" id="PF17936">
    <property type="entry name" value="Big_6"/>
    <property type="match status" value="1"/>
</dbReference>
<dbReference type="InterPro" id="IPR013783">
    <property type="entry name" value="Ig-like_fold"/>
</dbReference>
<keyword evidence="2" id="KW-0677">Repeat</keyword>
<feature type="domain" description="Cadherin" evidence="7">
    <location>
        <begin position="907"/>
        <end position="1022"/>
    </location>
</feature>
<dbReference type="InterPro" id="IPR002048">
    <property type="entry name" value="EF_hand_dom"/>
</dbReference>
<evidence type="ECO:0000259" key="7">
    <source>
        <dbReference type="PROSITE" id="PS50268"/>
    </source>
</evidence>
<dbReference type="PANTHER" id="PTHR24027:SF438">
    <property type="entry name" value="CADHERIN 23"/>
    <property type="match status" value="1"/>
</dbReference>
<dbReference type="Gene3D" id="3.40.390.10">
    <property type="entry name" value="Collagenase (Catalytic Domain)"/>
    <property type="match status" value="1"/>
</dbReference>
<feature type="region of interest" description="Disordered" evidence="5">
    <location>
        <begin position="1"/>
        <end position="22"/>
    </location>
</feature>
<dbReference type="PRINTS" id="PR00205">
    <property type="entry name" value="CADHERIN"/>
</dbReference>
<sequence>MKNTNSVRDNLIAPKKSRKSVRGTRAMRLESLEIRDLLAANTLDFVDNLEIGSAGETRDLQLEVDSSSGSAIVALRIKGTSGDLNPDVPLVFVQDTDRTNSANHVPLLQAMADVNGTTDSYVLFEVNPGDNFTIQVGGSGAGGFIAEIMQFGSTDADKMVTEQEYYEAVAAELQARGAGNHNTAAYFQTVWGINFNESQYDAGFDANFNGIVEGFELEYVNSAMGQPVCVIDLIGDNEAPAVTASVAVDTGISATDNITNDIDGAGNNSAIIGTVTDFSRITSAVVTIDGQPTSIDLVANPNINALTVGENQISFGLSIADLDALLGSSVVDTGSHTLTIVTEDELGNTSVTPFSLVFEFDTTAPAAPTAVDLAAASDSGVSSTDNITNDTTPTISVTAEAGTRVTFSSSIAGVLGTVVANASGVATITPTVGLAEGNHAISATATDAAGNTSTISTALVITIDTVNPAVFSNLVLSNATTHPNLTDQSQATFTGTSEANAVVELRDLNSAVVATTTADGSGNFSFTLSDNVDLDFDINNFTFVATDAAGNQTSAVFVVYRNTAPSIDAGQIFSVDENSANGSTVGSVSASGNDTGDVLTYAISGIDAGYEGAFAIDPATGVITVADSSLLDYEDITSFSLTIQVTDSYGDGAGGEGLVTTQSVTINLNDVNEAPTFDQADYTFSVEENSAAATSVGTVTGSDVDADDTSLTYGISGGTGDGLFEINTATGAITVASGAVLDFETTDSYTLDVTLTDNLSASEVGAVNTVTKTITINLIDVNEDPEFVGEPITLDVAEDAGENGVVGTISATDVDADDSMSGDLTFGLSAGGTGDGLFAIDPTTGQVTVTALGAATLDFETTTSYTLNVTVTDNLDGDGAGEVGSASTITTTVTINVLDANEAPEFVGEPISFSLPEDAAVNDSVGTVSATDVDADDSAPGDLTFGISGGSGASYFAIDPSTGEITVTDNSVFDFEGTNTFTLNVTVTDNLDGDGAGEVGTQKTTNTTVTINLTNVNELPTVPGDTLDLGLVRLALVDEVSEEGDTVKVLGLVDPEMQTLTYTDTSGNAFFHVDSNGNVILDQAITLGDLTDGELDIVLNNVLVSDGIDSKTISVTFTVVQNSPPEFTSPAPGTSVNIDENLPDDVVLDNGDPIDGTLVLTATDLEGDNPLVFSVGSTVTHPDTALAALFAIAEVNGNSTVVVADPTNLNYNYVNLHGATNGTFTINLVVTDALGGFSTQSLTITVADRNDTPTFTDPGTLSLDEYVAKDPSVSFGTEAGTVVYDASNAFADADLGDTLTYTLDAAVVTGTSVDISGAFAIDPNTGIITVVDPTLLDAEGIDPDSVTLTITANDGSGEANNTVTGDLNIDIVPQNELPIYVTPSDSFDIRYSLIDGEGTDDITDLGNISSVLTATDPEGDTIAYSQRTTGASGEEFFALASDGSITSLKAVDFTADEMTFELVYDYSDGSLDSDTDLGFTSGFVLTIRVFKNPPAVFDEANYDFSLDENTAAGVTVVQTVSATDPEGENVTYAIDDPSGTFAINATTGEITIADGAALNFEANSSITFTVTAIDEATNETDLSVTVTINDLNEAPAITNNPLEFGVSEDAANGAAVGTVTVADPDAGDTAFNFQITGGTGQGVFAIDANGNITVDDASQLDFETASSYTLQVQVTDNGGPTPGSNQLSDSKTFTITIGDINEAPVLTGAAFDLPIVDESNLTATEIGTVGDDFFTKVYSNATYNFLGQFTDPEGDDLTLTIANKAAIEALDYVNSISYNNTTDELTIVFVHYGVNQDRSPFTIEFTAQETSGAMLSATSPLEVGVSVTNEKAVDFKLIPVASPTDSGQAFTGISEGQLPGAIDKIADGQTFTIEIWGTTLVGQEDVTAGNAWIEGFATVTLALVFDTSLVTTTAGNVVAPLKLGGSETVPIDVNPTTGEISNFNAFFGFDDLPAGVDSEGYNGEYVRLGYVTLTALDGVSTSGMSVSDLLSIDFGNAETSIVPNAADASEVSPAPAQGQPVPRAGDIQQDVFDAQVTVESPAVEVVDATAFTISSADSLASLLVGTNGSTIDGNQVAAQLAGSNSTSVTGTVFVVFNGDAANPTSMEIIGSELIFSDSGSYRPGEPASAGGTPNTTTGSAANMGITSSDGSGTTTNVALRDTVLRIAGTSTINLTGNASSGGATFNSQGVGINIGTGFADVNQQVVVGNNTFNNPDRESLAGKSLGSNGAENSMLVGDGVGGFTLTLDLSRILLDEVLQIGTTAVDFNLLLNATIVAEVNGGANLSGSVFKQDNQPLEDGSGVFVTVNKGRTQLDASGQVTELPESAQWASEWDSLWVEVWGNTADALGIYGGSLDLSYNTDLYTATAIEYAPSMSLNRTGTIDAEGGKIVGLGSGTEMDSLGKGAFVLLGRVKLESLPTNGIDVALDEYHSESLGLVAENASLGLTGVGTTEVASDVADLDVWGVAYDINNDGTIGLADFTQFVQAFGKSSLQSSDALVAALDFDNNGTVGLGDFSFFVQNFGKGKTDAASIAYPETFTQSWVGRKIELDGPDSLQDVFDEALTDWQEALGLENPIDVKLVVTDYGDAQLGEAQLLAVDENGLPSYGILTLDDDGAGLGWSSDLVGGPAEGQYDLYTVILHELGHLYGFMAHYSGFADNIVTDYSGGKLFMGADFVATLDDYGFHLDETDNPGDVMNDTLDPGVRKTISSLDVQILQTAYASATSSSFVSSGTAALHTEALHAELTTEMIVNDAPTSIVSDTPISFVYDKVVDVESVSGRTGYESLIAPAVFDELVRNGIRVSTSSSSEVQQQMDEIDSAVAAFMGEDEALLVADSIDDVPSYSTEDESTNVDDLFADWDLESDLEG</sequence>